<accession>A0ABV0SDY2</accession>
<sequence>MFMSGVVLMGSLSVVVSIQLHIYLRGFGIEDAIKWSRQSCEKPKDEEEEGVKQRTKPLYPPLSHLSCLSPCVAFHTPLCCGGTGWPVRLYLSRCLPASPPLFTGRDACVWYDASACVSVIIVCSFQHSPSTCSPCLALHLTFTHFKTSLLPIPKVGQTSTGPLVESDD</sequence>
<gene>
    <name evidence="2" type="ORF">XENOCAPTIV_007834</name>
</gene>
<name>A0ABV0SDY2_9TELE</name>
<organism evidence="2 3">
    <name type="scientific">Xenoophorus captivus</name>
    <dbReference type="NCBI Taxonomy" id="1517983"/>
    <lineage>
        <taxon>Eukaryota</taxon>
        <taxon>Metazoa</taxon>
        <taxon>Chordata</taxon>
        <taxon>Craniata</taxon>
        <taxon>Vertebrata</taxon>
        <taxon>Euteleostomi</taxon>
        <taxon>Actinopterygii</taxon>
        <taxon>Neopterygii</taxon>
        <taxon>Teleostei</taxon>
        <taxon>Neoteleostei</taxon>
        <taxon>Acanthomorphata</taxon>
        <taxon>Ovalentaria</taxon>
        <taxon>Atherinomorphae</taxon>
        <taxon>Cyprinodontiformes</taxon>
        <taxon>Goodeidae</taxon>
        <taxon>Xenoophorus</taxon>
    </lineage>
</organism>
<reference evidence="2 3" key="1">
    <citation type="submission" date="2021-06" db="EMBL/GenBank/DDBJ databases">
        <authorList>
            <person name="Palmer J.M."/>
        </authorList>
    </citation>
    <scope>NUCLEOTIDE SEQUENCE [LARGE SCALE GENOMIC DNA]</scope>
    <source>
        <strain evidence="2 3">XC_2019</strain>
        <tissue evidence="2">Muscle</tissue>
    </source>
</reference>
<keyword evidence="1" id="KW-0732">Signal</keyword>
<evidence type="ECO:0000256" key="1">
    <source>
        <dbReference type="SAM" id="SignalP"/>
    </source>
</evidence>
<evidence type="ECO:0000313" key="2">
    <source>
        <dbReference type="EMBL" id="MEQ2218764.1"/>
    </source>
</evidence>
<dbReference type="EMBL" id="JAHRIN010077522">
    <property type="protein sequence ID" value="MEQ2218764.1"/>
    <property type="molecule type" value="Genomic_DNA"/>
</dbReference>
<evidence type="ECO:0000313" key="3">
    <source>
        <dbReference type="Proteomes" id="UP001434883"/>
    </source>
</evidence>
<proteinExistence type="predicted"/>
<protein>
    <submittedName>
        <fullName evidence="2">Uncharacterized protein</fullName>
    </submittedName>
</protein>
<dbReference type="Proteomes" id="UP001434883">
    <property type="component" value="Unassembled WGS sequence"/>
</dbReference>
<comment type="caution">
    <text evidence="2">The sequence shown here is derived from an EMBL/GenBank/DDBJ whole genome shotgun (WGS) entry which is preliminary data.</text>
</comment>
<keyword evidence="3" id="KW-1185">Reference proteome</keyword>
<feature type="signal peptide" evidence="1">
    <location>
        <begin position="1"/>
        <end position="17"/>
    </location>
</feature>
<feature type="chain" id="PRO_5045846268" evidence="1">
    <location>
        <begin position="18"/>
        <end position="168"/>
    </location>
</feature>